<keyword evidence="2" id="KW-1185">Reference proteome</keyword>
<evidence type="ECO:0000313" key="1">
    <source>
        <dbReference type="EMBL" id="OJJ88989.1"/>
    </source>
</evidence>
<dbReference type="VEuPathDB" id="FungiDB:ASPGLDRAFT_30721"/>
<dbReference type="EMBL" id="KV878888">
    <property type="protein sequence ID" value="OJJ88989.1"/>
    <property type="molecule type" value="Genomic_DNA"/>
</dbReference>
<sequence length="207" mass="23306">MSTLLYILTTITSPTLTPKTYNTWYDTVHIPELLSIPGGPNAAYRYKSTNHENQKWHFLTLYPLNDIAFTRDPAIRERISSHHPVLPEGKSIWELVVLEGRDYVAVNVGDGKGLKGGKKWVVTMEVDGGEEGVEGLLNGEDGEYGRYRIHRAPTAITGVDTPEIPVPMELVIYELDKEEDIERLISTLHKTSESLQINIQCSSWESI</sequence>
<name>A0A1L9VYM6_ASPGL</name>
<reference evidence="2" key="1">
    <citation type="journal article" date="2017" name="Genome Biol.">
        <title>Comparative genomics reveals high biological diversity and specific adaptations in the industrially and medically important fungal genus Aspergillus.</title>
        <authorList>
            <person name="de Vries R.P."/>
            <person name="Riley R."/>
            <person name="Wiebenga A."/>
            <person name="Aguilar-Osorio G."/>
            <person name="Amillis S."/>
            <person name="Uchima C.A."/>
            <person name="Anderluh G."/>
            <person name="Asadollahi M."/>
            <person name="Askin M."/>
            <person name="Barry K."/>
            <person name="Battaglia E."/>
            <person name="Bayram O."/>
            <person name="Benocci T."/>
            <person name="Braus-Stromeyer S.A."/>
            <person name="Caldana C."/>
            <person name="Canovas D."/>
            <person name="Cerqueira G.C."/>
            <person name="Chen F."/>
            <person name="Chen W."/>
            <person name="Choi C."/>
            <person name="Clum A."/>
            <person name="Dos Santos R.A."/>
            <person name="Damasio A.R."/>
            <person name="Diallinas G."/>
            <person name="Emri T."/>
            <person name="Fekete E."/>
            <person name="Flipphi M."/>
            <person name="Freyberg S."/>
            <person name="Gallo A."/>
            <person name="Gournas C."/>
            <person name="Habgood R."/>
            <person name="Hainaut M."/>
            <person name="Harispe M.L."/>
            <person name="Henrissat B."/>
            <person name="Hilden K.S."/>
            <person name="Hope R."/>
            <person name="Hossain A."/>
            <person name="Karabika E."/>
            <person name="Karaffa L."/>
            <person name="Karanyi Z."/>
            <person name="Krasevec N."/>
            <person name="Kuo A."/>
            <person name="Kusch H."/>
            <person name="LaButti K."/>
            <person name="Lagendijk E.L."/>
            <person name="Lapidus A."/>
            <person name="Levasseur A."/>
            <person name="Lindquist E."/>
            <person name="Lipzen A."/>
            <person name="Logrieco A.F."/>
            <person name="MacCabe A."/>
            <person name="Maekelae M.R."/>
            <person name="Malavazi I."/>
            <person name="Melin P."/>
            <person name="Meyer V."/>
            <person name="Mielnichuk N."/>
            <person name="Miskei M."/>
            <person name="Molnar A.P."/>
            <person name="Mule G."/>
            <person name="Ngan C.Y."/>
            <person name="Orejas M."/>
            <person name="Orosz E."/>
            <person name="Ouedraogo J.P."/>
            <person name="Overkamp K.M."/>
            <person name="Park H.-S."/>
            <person name="Perrone G."/>
            <person name="Piumi F."/>
            <person name="Punt P.J."/>
            <person name="Ram A.F."/>
            <person name="Ramon A."/>
            <person name="Rauscher S."/>
            <person name="Record E."/>
            <person name="Riano-Pachon D.M."/>
            <person name="Robert V."/>
            <person name="Roehrig J."/>
            <person name="Ruller R."/>
            <person name="Salamov A."/>
            <person name="Salih N.S."/>
            <person name="Samson R.A."/>
            <person name="Sandor E."/>
            <person name="Sanguinetti M."/>
            <person name="Schuetze T."/>
            <person name="Sepcic K."/>
            <person name="Shelest E."/>
            <person name="Sherlock G."/>
            <person name="Sophianopoulou V."/>
            <person name="Squina F.M."/>
            <person name="Sun H."/>
            <person name="Susca A."/>
            <person name="Todd R.B."/>
            <person name="Tsang A."/>
            <person name="Unkles S.E."/>
            <person name="van de Wiele N."/>
            <person name="van Rossen-Uffink D."/>
            <person name="Oliveira J.V."/>
            <person name="Vesth T.C."/>
            <person name="Visser J."/>
            <person name="Yu J.-H."/>
            <person name="Zhou M."/>
            <person name="Andersen M.R."/>
            <person name="Archer D.B."/>
            <person name="Baker S.E."/>
            <person name="Benoit I."/>
            <person name="Brakhage A.A."/>
            <person name="Braus G.H."/>
            <person name="Fischer R."/>
            <person name="Frisvad J.C."/>
            <person name="Goldman G.H."/>
            <person name="Houbraken J."/>
            <person name="Oakley B."/>
            <person name="Pocsi I."/>
            <person name="Scazzocchio C."/>
            <person name="Seiboth B."/>
            <person name="vanKuyk P.A."/>
            <person name="Wortman J."/>
            <person name="Dyer P.S."/>
            <person name="Grigoriev I.V."/>
        </authorList>
    </citation>
    <scope>NUCLEOTIDE SEQUENCE [LARGE SCALE GENOMIC DNA]</scope>
    <source>
        <strain evidence="2">CBS 516.65</strain>
    </source>
</reference>
<dbReference type="GeneID" id="34460230"/>
<dbReference type="RefSeq" id="XP_022405651.1">
    <property type="nucleotide sequence ID" value="XM_022543969.1"/>
</dbReference>
<dbReference type="AlphaFoldDB" id="A0A1L9VYM6"/>
<evidence type="ECO:0000313" key="2">
    <source>
        <dbReference type="Proteomes" id="UP000184300"/>
    </source>
</evidence>
<protein>
    <submittedName>
        <fullName evidence="1">Uncharacterized protein</fullName>
    </submittedName>
</protein>
<proteinExistence type="predicted"/>
<organism evidence="1 2">
    <name type="scientific">Aspergillus glaucus CBS 516.65</name>
    <dbReference type="NCBI Taxonomy" id="1160497"/>
    <lineage>
        <taxon>Eukaryota</taxon>
        <taxon>Fungi</taxon>
        <taxon>Dikarya</taxon>
        <taxon>Ascomycota</taxon>
        <taxon>Pezizomycotina</taxon>
        <taxon>Eurotiomycetes</taxon>
        <taxon>Eurotiomycetidae</taxon>
        <taxon>Eurotiales</taxon>
        <taxon>Aspergillaceae</taxon>
        <taxon>Aspergillus</taxon>
        <taxon>Aspergillus subgen. Aspergillus</taxon>
    </lineage>
</organism>
<dbReference type="OrthoDB" id="2851338at2759"/>
<dbReference type="Proteomes" id="UP000184300">
    <property type="component" value="Unassembled WGS sequence"/>
</dbReference>
<gene>
    <name evidence="1" type="ORF">ASPGLDRAFT_30721</name>
</gene>
<accession>A0A1L9VYM6</accession>